<proteinExistence type="predicted"/>
<feature type="non-terminal residue" evidence="2">
    <location>
        <position position="1"/>
    </location>
</feature>
<feature type="chain" id="PRO_5007591815" evidence="1">
    <location>
        <begin position="19"/>
        <end position="55"/>
    </location>
</feature>
<dbReference type="EMBL" id="KQ982314">
    <property type="protein sequence ID" value="KYQ58007.1"/>
    <property type="molecule type" value="Genomic_DNA"/>
</dbReference>
<evidence type="ECO:0000313" key="2">
    <source>
        <dbReference type="EMBL" id="KYQ58007.1"/>
    </source>
</evidence>
<feature type="signal peptide" evidence="1">
    <location>
        <begin position="1"/>
        <end position="18"/>
    </location>
</feature>
<gene>
    <name evidence="2" type="ORF">ALC60_03058</name>
</gene>
<evidence type="ECO:0000313" key="3">
    <source>
        <dbReference type="Proteomes" id="UP000075809"/>
    </source>
</evidence>
<evidence type="ECO:0000256" key="1">
    <source>
        <dbReference type="SAM" id="SignalP"/>
    </source>
</evidence>
<keyword evidence="1" id="KW-0732">Signal</keyword>
<protein>
    <submittedName>
        <fullName evidence="2">Uncharacterized protein</fullName>
    </submittedName>
</protein>
<name>A0A151XCD6_9HYME</name>
<dbReference type="Proteomes" id="UP000075809">
    <property type="component" value="Unassembled WGS sequence"/>
</dbReference>
<keyword evidence="3" id="KW-1185">Reference proteome</keyword>
<organism evidence="2 3">
    <name type="scientific">Mycetomoellerius zeteki</name>
    <dbReference type="NCBI Taxonomy" id="64791"/>
    <lineage>
        <taxon>Eukaryota</taxon>
        <taxon>Metazoa</taxon>
        <taxon>Ecdysozoa</taxon>
        <taxon>Arthropoda</taxon>
        <taxon>Hexapoda</taxon>
        <taxon>Insecta</taxon>
        <taxon>Pterygota</taxon>
        <taxon>Neoptera</taxon>
        <taxon>Endopterygota</taxon>
        <taxon>Hymenoptera</taxon>
        <taxon>Apocrita</taxon>
        <taxon>Aculeata</taxon>
        <taxon>Formicoidea</taxon>
        <taxon>Formicidae</taxon>
        <taxon>Myrmicinae</taxon>
        <taxon>Mycetomoellerius</taxon>
    </lineage>
</organism>
<reference evidence="2 3" key="1">
    <citation type="submission" date="2015-09" db="EMBL/GenBank/DDBJ databases">
        <title>Trachymyrmex zeteki WGS genome.</title>
        <authorList>
            <person name="Nygaard S."/>
            <person name="Hu H."/>
            <person name="Boomsma J."/>
            <person name="Zhang G."/>
        </authorList>
    </citation>
    <scope>NUCLEOTIDE SEQUENCE [LARGE SCALE GENOMIC DNA]</scope>
    <source>
        <strain evidence="2">Tzet28-1</strain>
        <tissue evidence="2">Whole body</tissue>
    </source>
</reference>
<sequence length="55" mass="6072">RLLMAVLITISVPGRPSCEEIYPSHNLDGLLLKVLVRISNILAMLIKKLSDLDVS</sequence>
<accession>A0A151XCD6</accession>
<dbReference type="AlphaFoldDB" id="A0A151XCD6"/>